<dbReference type="RefSeq" id="WP_177209246.1">
    <property type="nucleotide sequence ID" value="NZ_FOKW01000016.1"/>
</dbReference>
<dbReference type="Proteomes" id="UP000199161">
    <property type="component" value="Unassembled WGS sequence"/>
</dbReference>
<dbReference type="OrthoDB" id="202655at2157"/>
<proteinExistence type="predicted"/>
<name>A0A1I1LF42_NATHA</name>
<keyword evidence="3" id="KW-1185">Reference proteome</keyword>
<evidence type="ECO:0000313" key="3">
    <source>
        <dbReference type="Proteomes" id="UP000199161"/>
    </source>
</evidence>
<accession>A0A1I1LF42</accession>
<evidence type="ECO:0000313" key="2">
    <source>
        <dbReference type="EMBL" id="SFC71777.1"/>
    </source>
</evidence>
<feature type="transmembrane region" description="Helical" evidence="1">
    <location>
        <begin position="20"/>
        <end position="46"/>
    </location>
</feature>
<reference evidence="3" key="1">
    <citation type="submission" date="2016-10" db="EMBL/GenBank/DDBJ databases">
        <authorList>
            <person name="Varghese N."/>
            <person name="Submissions S."/>
        </authorList>
    </citation>
    <scope>NUCLEOTIDE SEQUENCE [LARGE SCALE GENOMIC DNA]</scope>
    <source>
        <strain evidence="3">DSM 13078</strain>
    </source>
</reference>
<dbReference type="EMBL" id="FOKW01000016">
    <property type="protein sequence ID" value="SFC71777.1"/>
    <property type="molecule type" value="Genomic_DNA"/>
</dbReference>
<dbReference type="AlphaFoldDB" id="A0A1I1LF42"/>
<sequence>MLLEYTDADSDSHPRLDRAIASAHSALLLFGFTIVLSIFMAGVIFLNGTGH</sequence>
<gene>
    <name evidence="2" type="ORF">SAMN05444422_11642</name>
</gene>
<evidence type="ECO:0000256" key="1">
    <source>
        <dbReference type="SAM" id="Phobius"/>
    </source>
</evidence>
<organism evidence="2 3">
    <name type="scientific">Natronobacterium haloterrestre</name>
    <name type="common">Halobiforma haloterrestris</name>
    <dbReference type="NCBI Taxonomy" id="148448"/>
    <lineage>
        <taxon>Archaea</taxon>
        <taxon>Methanobacteriati</taxon>
        <taxon>Methanobacteriota</taxon>
        <taxon>Stenosarchaea group</taxon>
        <taxon>Halobacteria</taxon>
        <taxon>Halobacteriales</taxon>
        <taxon>Natrialbaceae</taxon>
        <taxon>Natronobacterium</taxon>
    </lineage>
</organism>
<keyword evidence="1" id="KW-1133">Transmembrane helix</keyword>
<protein>
    <submittedName>
        <fullName evidence="2">Uncharacterized protein</fullName>
    </submittedName>
</protein>
<keyword evidence="1" id="KW-0812">Transmembrane</keyword>
<keyword evidence="1" id="KW-0472">Membrane</keyword>